<name>E3MDI3_CAERE</name>
<dbReference type="EMBL" id="DS268437">
    <property type="protein sequence ID" value="EFO99265.1"/>
    <property type="molecule type" value="Genomic_DNA"/>
</dbReference>
<protein>
    <submittedName>
        <fullName evidence="6">Uncharacterized protein</fullName>
    </submittedName>
</protein>
<dbReference type="Proteomes" id="UP000008281">
    <property type="component" value="Unassembled WGS sequence"/>
</dbReference>
<dbReference type="GO" id="GO:0003723">
    <property type="term" value="F:RNA binding"/>
    <property type="evidence" value="ECO:0007669"/>
    <property type="project" value="TreeGrafter"/>
</dbReference>
<feature type="region of interest" description="Disordered" evidence="5">
    <location>
        <begin position="150"/>
        <end position="209"/>
    </location>
</feature>
<evidence type="ECO:0000256" key="5">
    <source>
        <dbReference type="SAM" id="MobiDB-lite"/>
    </source>
</evidence>
<keyword evidence="3" id="KW-0863">Zinc-finger</keyword>
<dbReference type="RefSeq" id="XP_003105857.2">
    <property type="nucleotide sequence ID" value="XM_003105809.2"/>
</dbReference>
<dbReference type="GO" id="GO:0005654">
    <property type="term" value="C:nucleoplasm"/>
    <property type="evidence" value="ECO:0007669"/>
    <property type="project" value="TreeGrafter"/>
</dbReference>
<feature type="compositionally biased region" description="Basic and acidic residues" evidence="5">
    <location>
        <begin position="171"/>
        <end position="184"/>
    </location>
</feature>
<dbReference type="STRING" id="31234.E3MDI3"/>
<evidence type="ECO:0000313" key="6">
    <source>
        <dbReference type="EMBL" id="EFO99265.1"/>
    </source>
</evidence>
<feature type="compositionally biased region" description="Basic and acidic residues" evidence="5">
    <location>
        <begin position="199"/>
        <end position="209"/>
    </location>
</feature>
<dbReference type="HOGENOM" id="CLU_1070563_0_0_1"/>
<proteinExistence type="predicted"/>
<accession>E3MDI3</accession>
<gene>
    <name evidence="6" type="ORF">CRE_17819</name>
</gene>
<reference evidence="6" key="1">
    <citation type="submission" date="2007-07" db="EMBL/GenBank/DDBJ databases">
        <title>PCAP assembly of the Caenorhabditis remanei genome.</title>
        <authorList>
            <consortium name="The Caenorhabditis remanei Sequencing Consortium"/>
            <person name="Wilson R.K."/>
        </authorList>
    </citation>
    <scope>NUCLEOTIDE SEQUENCE [LARGE SCALE GENOMIC DNA]</scope>
    <source>
        <strain evidence="6">PB4641</strain>
    </source>
</reference>
<feature type="compositionally biased region" description="Pro residues" evidence="5">
    <location>
        <begin position="157"/>
        <end position="167"/>
    </location>
</feature>
<dbReference type="eggNOG" id="KOG2494">
    <property type="taxonomic scope" value="Eukaryota"/>
</dbReference>
<keyword evidence="2" id="KW-0677">Repeat</keyword>
<keyword evidence="4" id="KW-0862">Zinc</keyword>
<sequence length="260" mass="28728">MNDQNLILTSAVPSPPAVTPTSLTQPFKDSGWLMIYACREFLQHQCKRSVCKFAHPSPGTEILQRRVTVCFDNIKEFQSQNQLIGGFQGVACSPLLQPLNSDPATTAAAISQPQLQYTALLGNPLGYFPTQLMVYPLAYGLPAVEMSSPQYQCSPSAFPPPPPPPTQSPRENSHKKQALKEKDNSMSNDWTKHQHWRSPKKERVSSSVRKEATYDGTSWQAPPVHYGTVSSVSGYASLHGNALIPNNLPCSNPTSFYPYY</sequence>
<evidence type="ECO:0000256" key="1">
    <source>
        <dbReference type="ARBA" id="ARBA00022723"/>
    </source>
</evidence>
<keyword evidence="1" id="KW-0479">Metal-binding</keyword>
<dbReference type="PROSITE" id="PS50103">
    <property type="entry name" value="ZF_C3H1"/>
    <property type="match status" value="1"/>
</dbReference>
<dbReference type="PANTHER" id="PTHR12675:SF12">
    <property type="entry name" value="PROTEIN MUSCLEBLIND"/>
    <property type="match status" value="1"/>
</dbReference>
<organism evidence="7">
    <name type="scientific">Caenorhabditis remanei</name>
    <name type="common">Caenorhabditis vulgaris</name>
    <dbReference type="NCBI Taxonomy" id="31234"/>
    <lineage>
        <taxon>Eukaryota</taxon>
        <taxon>Metazoa</taxon>
        <taxon>Ecdysozoa</taxon>
        <taxon>Nematoda</taxon>
        <taxon>Chromadorea</taxon>
        <taxon>Rhabditida</taxon>
        <taxon>Rhabditina</taxon>
        <taxon>Rhabditomorpha</taxon>
        <taxon>Rhabditoidea</taxon>
        <taxon>Rhabditidae</taxon>
        <taxon>Peloderinae</taxon>
        <taxon>Caenorhabditis</taxon>
    </lineage>
</organism>
<dbReference type="OrthoDB" id="6285980at2759"/>
<dbReference type="PANTHER" id="PTHR12675">
    <property type="entry name" value="MUSCLEBLIND-LIKE PROTEIN"/>
    <property type="match status" value="1"/>
</dbReference>
<dbReference type="GeneID" id="9807051"/>
<dbReference type="GO" id="GO:0043484">
    <property type="term" value="P:regulation of RNA splicing"/>
    <property type="evidence" value="ECO:0007669"/>
    <property type="project" value="TreeGrafter"/>
</dbReference>
<dbReference type="Gene3D" id="3.30.1370.210">
    <property type="match status" value="1"/>
</dbReference>
<dbReference type="CTD" id="9807051"/>
<evidence type="ECO:0000256" key="2">
    <source>
        <dbReference type="ARBA" id="ARBA00022737"/>
    </source>
</evidence>
<dbReference type="InterPro" id="IPR000571">
    <property type="entry name" value="Znf_CCCH"/>
</dbReference>
<dbReference type="GO" id="GO:0005737">
    <property type="term" value="C:cytoplasm"/>
    <property type="evidence" value="ECO:0007669"/>
    <property type="project" value="TreeGrafter"/>
</dbReference>
<dbReference type="KEGG" id="crq:GCK72_008117"/>
<evidence type="ECO:0000256" key="4">
    <source>
        <dbReference type="ARBA" id="ARBA00022833"/>
    </source>
</evidence>
<evidence type="ECO:0000313" key="7">
    <source>
        <dbReference type="Proteomes" id="UP000008281"/>
    </source>
</evidence>
<dbReference type="AlphaFoldDB" id="E3MDI3"/>
<evidence type="ECO:0000256" key="3">
    <source>
        <dbReference type="ARBA" id="ARBA00022771"/>
    </source>
</evidence>
<dbReference type="GO" id="GO:0008270">
    <property type="term" value="F:zinc ion binding"/>
    <property type="evidence" value="ECO:0007669"/>
    <property type="project" value="UniProtKB-KW"/>
</dbReference>
<keyword evidence="7" id="KW-1185">Reference proteome</keyword>